<keyword evidence="1" id="KW-0547">Nucleotide-binding</keyword>
<dbReference type="OrthoDB" id="343108at2759"/>
<dbReference type="GO" id="GO:0005524">
    <property type="term" value="F:ATP binding"/>
    <property type="evidence" value="ECO:0007669"/>
    <property type="project" value="UniProtKB-KW"/>
</dbReference>
<dbReference type="Pfam" id="PF00069">
    <property type="entry name" value="Pkinase"/>
    <property type="match status" value="2"/>
</dbReference>
<dbReference type="AlphaFoldDB" id="J4DNJ9"/>
<dbReference type="GeneID" id="20713452"/>
<dbReference type="Proteomes" id="UP000003786">
    <property type="component" value="Chromosome 1"/>
</dbReference>
<dbReference type="GO" id="GO:0035556">
    <property type="term" value="P:intracellular signal transduction"/>
    <property type="evidence" value="ECO:0007669"/>
    <property type="project" value="TreeGrafter"/>
</dbReference>
<keyword evidence="2" id="KW-0067">ATP-binding</keyword>
<sequence length="570" mass="65167">MSNFGDALIKRLLVSGVKVTEKCVYWKPVLISYKWPKYAKNPEYADQLPVGEIVRVERNNVEKFISGRAVNQYFIQKRIAETSTATLWRCYDVVTNKFYCIKLYYITACKKERSVRFFKDDTEVVTLLDKVIDEMMYQTSLKSSQGVCRAKEVLVDLAGDLIYFIMDYYPSQLMNYDYNTGRYCGPYKGELRMKYLYNEKTAREIMTQLVKTTEKLHAKGLVHKDIKPDNILISTVDARMFDCFNAPENATMSRYSSDDLMETTPHNEDAEELVEKIDLAKTTEVVKFSREGLSRSLFCEGVTGDFPYNFSNHFDLIFMLWEDSRVIIDLNRFRQSENEFFLGKNALTFARQAALNSVVNARDVYSYFTRHRPELNYKINRNFSPLKAIQSTLKDGKGAGASSASYATGANGQNGDNLTPRGRGRTPRIKNLAKDGDFELKVEAVLCDFGVASIAEQELGELVIYDSEGTTSFTSPESLKYIEGSISAPKREVFSLGVTLYCMIYGMLPYSGKSSIEMLVSILETPLVYHAFREVSDDLKLLLSEMLHKDQDKRIKLSSILSHPWFKNSQ</sequence>
<dbReference type="InterPro" id="IPR000719">
    <property type="entry name" value="Prot_kinase_dom"/>
</dbReference>
<dbReference type="SMART" id="SM00220">
    <property type="entry name" value="S_TKc"/>
    <property type="match status" value="1"/>
</dbReference>
<feature type="region of interest" description="Disordered" evidence="3">
    <location>
        <begin position="404"/>
        <end position="426"/>
    </location>
</feature>
<feature type="domain" description="Protein kinase" evidence="4">
    <location>
        <begin position="73"/>
        <end position="566"/>
    </location>
</feature>
<protein>
    <recommendedName>
        <fullName evidence="4">Protein kinase domain-containing protein</fullName>
    </recommendedName>
</protein>
<dbReference type="RefSeq" id="XP_009689390.1">
    <property type="nucleotide sequence ID" value="XM_009691095.1"/>
</dbReference>
<organism evidence="5 6">
    <name type="scientific">Theileria orientalis strain Shintoku</name>
    <dbReference type="NCBI Taxonomy" id="869250"/>
    <lineage>
        <taxon>Eukaryota</taxon>
        <taxon>Sar</taxon>
        <taxon>Alveolata</taxon>
        <taxon>Apicomplexa</taxon>
        <taxon>Aconoidasida</taxon>
        <taxon>Piroplasmida</taxon>
        <taxon>Theileriidae</taxon>
        <taxon>Theileria</taxon>
    </lineage>
</organism>
<evidence type="ECO:0000256" key="2">
    <source>
        <dbReference type="ARBA" id="ARBA00022840"/>
    </source>
</evidence>
<evidence type="ECO:0000256" key="1">
    <source>
        <dbReference type="ARBA" id="ARBA00022741"/>
    </source>
</evidence>
<dbReference type="eggNOG" id="KOG0585">
    <property type="taxonomic scope" value="Eukaryota"/>
</dbReference>
<evidence type="ECO:0000313" key="6">
    <source>
        <dbReference type="Proteomes" id="UP000003786"/>
    </source>
</evidence>
<evidence type="ECO:0000259" key="4">
    <source>
        <dbReference type="PROSITE" id="PS50011"/>
    </source>
</evidence>
<dbReference type="InterPro" id="IPR011009">
    <property type="entry name" value="Kinase-like_dom_sf"/>
</dbReference>
<dbReference type="EMBL" id="AP011946">
    <property type="protein sequence ID" value="BAM39089.1"/>
    <property type="molecule type" value="Genomic_DNA"/>
</dbReference>
<accession>J4DNJ9</accession>
<evidence type="ECO:0000256" key="3">
    <source>
        <dbReference type="SAM" id="MobiDB-lite"/>
    </source>
</evidence>
<dbReference type="GO" id="GO:0005737">
    <property type="term" value="C:cytoplasm"/>
    <property type="evidence" value="ECO:0007669"/>
    <property type="project" value="TreeGrafter"/>
</dbReference>
<dbReference type="STRING" id="869250.J4DNJ9"/>
<gene>
    <name evidence="5" type="ORF">TOT_010000551</name>
</gene>
<dbReference type="PANTHER" id="PTHR24346:SF30">
    <property type="entry name" value="MATERNAL EMBRYONIC LEUCINE ZIPPER KINASE"/>
    <property type="match status" value="1"/>
</dbReference>
<reference evidence="5 6" key="1">
    <citation type="journal article" date="2012" name="MBio">
        <title>Comparative genome analysis of three eukaryotic parasites with differing abilities to transform leukocytes reveals key mediators of Theileria-induced leukocyte transformation.</title>
        <authorList>
            <person name="Hayashida K."/>
            <person name="Hara Y."/>
            <person name="Abe T."/>
            <person name="Yamasaki C."/>
            <person name="Toyoda A."/>
            <person name="Kosuge T."/>
            <person name="Suzuki Y."/>
            <person name="Sato Y."/>
            <person name="Kawashima S."/>
            <person name="Katayama T."/>
            <person name="Wakaguri H."/>
            <person name="Inoue N."/>
            <person name="Homma K."/>
            <person name="Tada-Umezaki M."/>
            <person name="Yagi Y."/>
            <person name="Fujii Y."/>
            <person name="Habara T."/>
            <person name="Kanehisa M."/>
            <person name="Watanabe H."/>
            <person name="Ito K."/>
            <person name="Gojobori T."/>
            <person name="Sugawara H."/>
            <person name="Imanishi T."/>
            <person name="Weir W."/>
            <person name="Gardner M."/>
            <person name="Pain A."/>
            <person name="Shiels B."/>
            <person name="Hattori M."/>
            <person name="Nene V."/>
            <person name="Sugimoto C."/>
        </authorList>
    </citation>
    <scope>NUCLEOTIDE SEQUENCE [LARGE SCALE GENOMIC DNA]</scope>
    <source>
        <strain evidence="5 6">Shintoku</strain>
    </source>
</reference>
<dbReference type="KEGG" id="tot:TOT_010000551"/>
<dbReference type="PROSITE" id="PS50011">
    <property type="entry name" value="PROTEIN_KINASE_DOM"/>
    <property type="match status" value="1"/>
</dbReference>
<dbReference type="Gene3D" id="1.10.510.10">
    <property type="entry name" value="Transferase(Phosphotransferase) domain 1"/>
    <property type="match status" value="2"/>
</dbReference>
<dbReference type="PROSITE" id="PS00108">
    <property type="entry name" value="PROTEIN_KINASE_ST"/>
    <property type="match status" value="1"/>
</dbReference>
<dbReference type="OMA" id="DTEVITM"/>
<keyword evidence="6" id="KW-1185">Reference proteome</keyword>
<dbReference type="SUPFAM" id="SSF56112">
    <property type="entry name" value="Protein kinase-like (PK-like)"/>
    <property type="match status" value="1"/>
</dbReference>
<dbReference type="PANTHER" id="PTHR24346">
    <property type="entry name" value="MAP/MICROTUBULE AFFINITY-REGULATING KINASE"/>
    <property type="match status" value="1"/>
</dbReference>
<dbReference type="InterPro" id="IPR008271">
    <property type="entry name" value="Ser/Thr_kinase_AS"/>
</dbReference>
<evidence type="ECO:0000313" key="5">
    <source>
        <dbReference type="EMBL" id="BAM39089.1"/>
    </source>
</evidence>
<dbReference type="VEuPathDB" id="PiroplasmaDB:TOT_010000551"/>
<dbReference type="GO" id="GO:0004674">
    <property type="term" value="F:protein serine/threonine kinase activity"/>
    <property type="evidence" value="ECO:0007669"/>
    <property type="project" value="TreeGrafter"/>
</dbReference>
<name>J4DNJ9_THEOR</name>
<proteinExistence type="predicted"/>